<dbReference type="EMBL" id="KZ679261">
    <property type="protein sequence ID" value="PTB41899.1"/>
    <property type="molecule type" value="Genomic_DNA"/>
</dbReference>
<evidence type="ECO:0000313" key="2">
    <source>
        <dbReference type="Proteomes" id="UP000240493"/>
    </source>
</evidence>
<sequence>MGLLSSSFWGIIDDSQDRIESAGAENDLEFLNRQWLSWVNEEHECRSAWAAFEYDCSLCTFTSRRGTIDIRGLPRQLPCNESLWKATSAQAWLALRSRANIAPKPVSYVEKHIYREGDTCYYRDMGSKALFTSNWTTLVRSKAA</sequence>
<protein>
    <submittedName>
        <fullName evidence="1">Uncharacterized protein</fullName>
    </submittedName>
</protein>
<gene>
    <name evidence="1" type="ORF">M441DRAFT_68902</name>
</gene>
<dbReference type="Proteomes" id="UP000240493">
    <property type="component" value="Unassembled WGS sequence"/>
</dbReference>
<reference evidence="1 2" key="1">
    <citation type="submission" date="2016-07" db="EMBL/GenBank/DDBJ databases">
        <title>Multiple horizontal gene transfer events from other fungi enriched the ability of initially mycotrophic Trichoderma (Ascomycota) to feed on dead plant biomass.</title>
        <authorList>
            <consortium name="DOE Joint Genome Institute"/>
            <person name="Aerts A."/>
            <person name="Atanasova L."/>
            <person name="Chenthamara K."/>
            <person name="Zhang J."/>
            <person name="Grujic M."/>
            <person name="Henrissat B."/>
            <person name="Kuo A."/>
            <person name="Salamov A."/>
            <person name="Lipzen A."/>
            <person name="Labutti K."/>
            <person name="Barry K."/>
            <person name="Miao Y."/>
            <person name="Rahimi M.J."/>
            <person name="Shen Q."/>
            <person name="Grigoriev I.V."/>
            <person name="Kubicek C.P."/>
            <person name="Druzhinina I.S."/>
        </authorList>
    </citation>
    <scope>NUCLEOTIDE SEQUENCE [LARGE SCALE GENOMIC DNA]</scope>
    <source>
        <strain evidence="1 2">CBS 433.97</strain>
    </source>
</reference>
<keyword evidence="2" id="KW-1185">Reference proteome</keyword>
<name>A0A2T3ZAR1_TRIA4</name>
<evidence type="ECO:0000313" key="1">
    <source>
        <dbReference type="EMBL" id="PTB41899.1"/>
    </source>
</evidence>
<accession>A0A2T3ZAR1</accession>
<organism evidence="1 2">
    <name type="scientific">Trichoderma asperellum (strain ATCC 204424 / CBS 433.97 / NBRC 101777)</name>
    <dbReference type="NCBI Taxonomy" id="1042311"/>
    <lineage>
        <taxon>Eukaryota</taxon>
        <taxon>Fungi</taxon>
        <taxon>Dikarya</taxon>
        <taxon>Ascomycota</taxon>
        <taxon>Pezizomycotina</taxon>
        <taxon>Sordariomycetes</taxon>
        <taxon>Hypocreomycetidae</taxon>
        <taxon>Hypocreales</taxon>
        <taxon>Hypocreaceae</taxon>
        <taxon>Trichoderma</taxon>
    </lineage>
</organism>
<proteinExistence type="predicted"/>
<dbReference type="STRING" id="1042311.A0A2T3ZAR1"/>
<dbReference type="OrthoDB" id="1405595at2759"/>
<dbReference type="AlphaFoldDB" id="A0A2T3ZAR1"/>